<name>G0M8T8_CAEBE</name>
<reference evidence="4" key="1">
    <citation type="submission" date="2011-07" db="EMBL/GenBank/DDBJ databases">
        <authorList>
            <consortium name="Caenorhabditis brenneri Sequencing and Analysis Consortium"/>
            <person name="Wilson R.K."/>
        </authorList>
    </citation>
    <scope>NUCLEOTIDE SEQUENCE [LARGE SCALE GENOMIC DNA]</scope>
    <source>
        <strain evidence="4">PB2801</strain>
    </source>
</reference>
<dbReference type="GO" id="GO:0008270">
    <property type="term" value="F:zinc ion binding"/>
    <property type="evidence" value="ECO:0007669"/>
    <property type="project" value="InterPro"/>
</dbReference>
<dbReference type="FunCoup" id="G0M8T8">
    <property type="interactions" value="1763"/>
</dbReference>
<dbReference type="EMBL" id="GL379787">
    <property type="protein sequence ID" value="EGT31002.1"/>
    <property type="molecule type" value="Genomic_DNA"/>
</dbReference>
<dbReference type="OrthoDB" id="5832018at2759"/>
<dbReference type="AlphaFoldDB" id="G0M8T8"/>
<dbReference type="InterPro" id="IPR048420">
    <property type="entry name" value="Zap1-like_Znf1"/>
</dbReference>
<dbReference type="OMA" id="QNIKCGW"/>
<feature type="domain" description="C2H2-type" evidence="2">
    <location>
        <begin position="9"/>
        <end position="32"/>
    </location>
</feature>
<organism evidence="4">
    <name type="scientific">Caenorhabditis brenneri</name>
    <name type="common">Nematode worm</name>
    <dbReference type="NCBI Taxonomy" id="135651"/>
    <lineage>
        <taxon>Eukaryota</taxon>
        <taxon>Metazoa</taxon>
        <taxon>Ecdysozoa</taxon>
        <taxon>Nematoda</taxon>
        <taxon>Chromadorea</taxon>
        <taxon>Rhabditida</taxon>
        <taxon>Rhabditina</taxon>
        <taxon>Rhabditomorpha</taxon>
        <taxon>Rhabditoidea</taxon>
        <taxon>Rhabditidae</taxon>
        <taxon>Peloderinae</taxon>
        <taxon>Caenorhabditis</taxon>
    </lineage>
</organism>
<keyword evidence="4" id="KW-1185">Reference proteome</keyword>
<proteinExistence type="predicted"/>
<dbReference type="PROSITE" id="PS00028">
    <property type="entry name" value="ZINC_FINGER_C2H2_1"/>
    <property type="match status" value="1"/>
</dbReference>
<evidence type="ECO:0000313" key="4">
    <source>
        <dbReference type="Proteomes" id="UP000008068"/>
    </source>
</evidence>
<dbReference type="Pfam" id="PF21816">
    <property type="entry name" value="Zap1_zf1"/>
    <property type="match status" value="1"/>
</dbReference>
<accession>G0M8T8</accession>
<dbReference type="eggNOG" id="ENOG502THPC">
    <property type="taxonomic scope" value="Eukaryota"/>
</dbReference>
<gene>
    <name evidence="3" type="ORF">CAEBREN_06114</name>
</gene>
<evidence type="ECO:0000256" key="1">
    <source>
        <dbReference type="SAM" id="MobiDB-lite"/>
    </source>
</evidence>
<dbReference type="InterPro" id="IPR013087">
    <property type="entry name" value="Znf_C2H2_type"/>
</dbReference>
<protein>
    <recommendedName>
        <fullName evidence="2">C2H2-type domain-containing protein</fullName>
    </recommendedName>
</protein>
<dbReference type="Proteomes" id="UP000008068">
    <property type="component" value="Unassembled WGS sequence"/>
</dbReference>
<evidence type="ECO:0000313" key="3">
    <source>
        <dbReference type="EMBL" id="EGT31002.1"/>
    </source>
</evidence>
<dbReference type="InParanoid" id="G0M8T8"/>
<dbReference type="HOGENOM" id="CLU_1016495_0_0_1"/>
<feature type="region of interest" description="Disordered" evidence="1">
    <location>
        <begin position="138"/>
        <end position="177"/>
    </location>
</feature>
<evidence type="ECO:0000259" key="2">
    <source>
        <dbReference type="PROSITE" id="PS00028"/>
    </source>
</evidence>
<sequence>MSSSQNIKCGWSDCHQKFGTEIDMNMHVMMNHMVILDHGTFTLNRHNVTRRRVVREPSVELIEQPSSPTPARPVHVQVKQEPIPTPPNIINIKPQTVPEFRVPEPPVKIPRVDPPTKPFAALENMIQRFVPPPMSIPQDLDIPDRSPWVPPNPQNIPSTSGGVQQEEDEEVNEDSMHGSEQGQMDMQEQVDMMEAVIPKLSDIIDDFITRLRPMKQLGFRRPQKTVYCVVCLKYVRSYHECNWKHTPLEDRVAEMWYRRFGKERPNGKNQLMKELFEIKQLVMAEEAAGNSMEIIQN</sequence>